<evidence type="ECO:0000313" key="3">
    <source>
        <dbReference type="EMBL" id="KOF86596.1"/>
    </source>
</evidence>
<dbReference type="InterPro" id="IPR038466">
    <property type="entry name" value="S8_pro-domain_sf"/>
</dbReference>
<dbReference type="OrthoDB" id="300641at2759"/>
<proteinExistence type="predicted"/>
<protein>
    <recommendedName>
        <fullName evidence="2">Peptidase S8 pro-domain domain-containing protein</fullName>
    </recommendedName>
</protein>
<dbReference type="Gene3D" id="3.30.70.850">
    <property type="entry name" value="Peptidase S8, pro-domain"/>
    <property type="match status" value="1"/>
</dbReference>
<dbReference type="EMBL" id="KQ418597">
    <property type="protein sequence ID" value="KOF86596.1"/>
    <property type="molecule type" value="Genomic_DNA"/>
</dbReference>
<evidence type="ECO:0000259" key="2">
    <source>
        <dbReference type="Pfam" id="PF16470"/>
    </source>
</evidence>
<evidence type="ECO:0000256" key="1">
    <source>
        <dbReference type="SAM" id="SignalP"/>
    </source>
</evidence>
<dbReference type="SUPFAM" id="SSF54897">
    <property type="entry name" value="Protease propeptides/inhibitors"/>
    <property type="match status" value="1"/>
</dbReference>
<accession>A0A0L8HBE4</accession>
<gene>
    <name evidence="3" type="ORF">OCBIM_22018294mg</name>
</gene>
<dbReference type="Pfam" id="PF16470">
    <property type="entry name" value="S8_pro-domain"/>
    <property type="match status" value="1"/>
</dbReference>
<organism evidence="3">
    <name type="scientific">Octopus bimaculoides</name>
    <name type="common">California two-spotted octopus</name>
    <dbReference type="NCBI Taxonomy" id="37653"/>
    <lineage>
        <taxon>Eukaryota</taxon>
        <taxon>Metazoa</taxon>
        <taxon>Spiralia</taxon>
        <taxon>Lophotrochozoa</taxon>
        <taxon>Mollusca</taxon>
        <taxon>Cephalopoda</taxon>
        <taxon>Coleoidea</taxon>
        <taxon>Octopodiformes</taxon>
        <taxon>Octopoda</taxon>
        <taxon>Incirrata</taxon>
        <taxon>Octopodidae</taxon>
        <taxon>Octopus</taxon>
    </lineage>
</organism>
<feature type="chain" id="PRO_5005583602" description="Peptidase S8 pro-domain domain-containing protein" evidence="1">
    <location>
        <begin position="24"/>
        <end position="64"/>
    </location>
</feature>
<dbReference type="InterPro" id="IPR032815">
    <property type="entry name" value="S8_pro-domain"/>
</dbReference>
<sequence>MGGCSSALIISMCGLVFLDVSFAAHYTDKWAVHIEGGVHAAKSLTEKHGFIFLGEVGFFFLLSF</sequence>
<feature type="signal peptide" evidence="1">
    <location>
        <begin position="1"/>
        <end position="23"/>
    </location>
</feature>
<feature type="domain" description="Peptidase S8 pro-domain" evidence="2">
    <location>
        <begin position="29"/>
        <end position="58"/>
    </location>
</feature>
<keyword evidence="1" id="KW-0732">Signal</keyword>
<reference evidence="3" key="1">
    <citation type="submission" date="2015-07" db="EMBL/GenBank/DDBJ databases">
        <title>MeaNS - Measles Nucleotide Surveillance Program.</title>
        <authorList>
            <person name="Tran T."/>
            <person name="Druce J."/>
        </authorList>
    </citation>
    <scope>NUCLEOTIDE SEQUENCE</scope>
    <source>
        <strain evidence="3">UCB-OBI-ISO-001</strain>
        <tissue evidence="3">Gonad</tissue>
    </source>
</reference>
<dbReference type="AlphaFoldDB" id="A0A0L8HBE4"/>
<name>A0A0L8HBE4_OCTBM</name>